<dbReference type="AlphaFoldDB" id="A0AAD8UB84"/>
<dbReference type="RefSeq" id="XP_060359822.1">
    <property type="nucleotide sequence ID" value="XM_060512949.1"/>
</dbReference>
<gene>
    <name evidence="2" type="ORF">BDZ83DRAFT_734606</name>
</gene>
<dbReference type="EMBL" id="JAHMHS010000135">
    <property type="protein sequence ID" value="KAK1713769.1"/>
    <property type="molecule type" value="Genomic_DNA"/>
</dbReference>
<reference evidence="2" key="1">
    <citation type="submission" date="2021-12" db="EMBL/GenBank/DDBJ databases">
        <title>Comparative genomics, transcriptomics and evolutionary studies reveal genomic signatures of adaptation to plant cell wall in hemibiotrophic fungi.</title>
        <authorList>
            <consortium name="DOE Joint Genome Institute"/>
            <person name="Baroncelli R."/>
            <person name="Diaz J.F."/>
            <person name="Benocci T."/>
            <person name="Peng M."/>
            <person name="Battaglia E."/>
            <person name="Haridas S."/>
            <person name="Andreopoulos W."/>
            <person name="Labutti K."/>
            <person name="Pangilinan J."/>
            <person name="Floch G.L."/>
            <person name="Makela M.R."/>
            <person name="Henrissat B."/>
            <person name="Grigoriev I.V."/>
            <person name="Crouch J.A."/>
            <person name="De Vries R.P."/>
            <person name="Sukno S.A."/>
            <person name="Thon M.R."/>
        </authorList>
    </citation>
    <scope>NUCLEOTIDE SEQUENCE</scope>
    <source>
        <strain evidence="2">CBS 112980</strain>
    </source>
</reference>
<protein>
    <submittedName>
        <fullName evidence="2">Uncharacterized protein</fullName>
    </submittedName>
</protein>
<dbReference type="Proteomes" id="UP001244207">
    <property type="component" value="Unassembled WGS sequence"/>
</dbReference>
<organism evidence="2 3">
    <name type="scientific">Glomerella acutata</name>
    <name type="common">Colletotrichum acutatum</name>
    <dbReference type="NCBI Taxonomy" id="27357"/>
    <lineage>
        <taxon>Eukaryota</taxon>
        <taxon>Fungi</taxon>
        <taxon>Dikarya</taxon>
        <taxon>Ascomycota</taxon>
        <taxon>Pezizomycotina</taxon>
        <taxon>Sordariomycetes</taxon>
        <taxon>Hypocreomycetidae</taxon>
        <taxon>Glomerellales</taxon>
        <taxon>Glomerellaceae</taxon>
        <taxon>Colletotrichum</taxon>
        <taxon>Colletotrichum acutatum species complex</taxon>
    </lineage>
</organism>
<evidence type="ECO:0000256" key="1">
    <source>
        <dbReference type="SAM" id="MobiDB-lite"/>
    </source>
</evidence>
<dbReference type="GeneID" id="85396847"/>
<comment type="caution">
    <text evidence="2">The sequence shown here is derived from an EMBL/GenBank/DDBJ whole genome shotgun (WGS) entry which is preliminary data.</text>
</comment>
<evidence type="ECO:0000313" key="3">
    <source>
        <dbReference type="Proteomes" id="UP001244207"/>
    </source>
</evidence>
<sequence>MVIAERVPAPIMGDQMGRQCGSLPSSDYQVQATCVSEQRLCREDIRTKDTNLIWPSLGTLPWIGDIKQRVGQLQDQISPETSCQSTGTLIKPSPPRNTSIFHSSPRYFLFLTPQTSSSSSTFMLIVPDPRPSIPPCDTRDAEQGHGTSATRCDSEKSPDVSSPPNHLAVPYLAKAGRDDPSQIATTSSLP</sequence>
<proteinExistence type="predicted"/>
<keyword evidence="3" id="KW-1185">Reference proteome</keyword>
<evidence type="ECO:0000313" key="2">
    <source>
        <dbReference type="EMBL" id="KAK1713769.1"/>
    </source>
</evidence>
<feature type="region of interest" description="Disordered" evidence="1">
    <location>
        <begin position="126"/>
        <end position="190"/>
    </location>
</feature>
<name>A0AAD8UB84_GLOAC</name>
<accession>A0AAD8UB84</accession>